<accession>A0ABU7SER1</accession>
<dbReference type="InterPro" id="IPR029063">
    <property type="entry name" value="SAM-dependent_MTases_sf"/>
</dbReference>
<reference evidence="4 5" key="1">
    <citation type="submission" date="2024-01" db="EMBL/GenBank/DDBJ databases">
        <title>Genome insights into Plantactinospora veratri sp. nov.</title>
        <authorList>
            <person name="Wang L."/>
        </authorList>
    </citation>
    <scope>NUCLEOTIDE SEQUENCE [LARGE SCALE GENOMIC DNA]</scope>
    <source>
        <strain evidence="4 5">NEAU-FHS4</strain>
    </source>
</reference>
<organism evidence="4 5">
    <name type="scientific">Plantactinospora veratri</name>
    <dbReference type="NCBI Taxonomy" id="1436122"/>
    <lineage>
        <taxon>Bacteria</taxon>
        <taxon>Bacillati</taxon>
        <taxon>Actinomycetota</taxon>
        <taxon>Actinomycetes</taxon>
        <taxon>Micromonosporales</taxon>
        <taxon>Micromonosporaceae</taxon>
        <taxon>Plantactinospora</taxon>
    </lineage>
</organism>
<dbReference type="SUPFAM" id="SSF53335">
    <property type="entry name" value="S-adenosyl-L-methionine-dependent methyltransferases"/>
    <property type="match status" value="1"/>
</dbReference>
<evidence type="ECO:0000313" key="4">
    <source>
        <dbReference type="EMBL" id="MEE6308438.1"/>
    </source>
</evidence>
<dbReference type="EMBL" id="JAZGQL010000010">
    <property type="protein sequence ID" value="MEE6308438.1"/>
    <property type="molecule type" value="Genomic_DNA"/>
</dbReference>
<sequence>MCDRAGRGDPDALRIIGWQTRRVLTADDPASVRYARMRWNTPLSEEHAELLLRRLDIPAGGSVLDLGCGWGELLLRAVADAEAALGVGVDTDASALDRGRRAAQERGLFQVDFVRQPAADWRRPADRVICLGSAHAFGGTAAALAALAELVRPGGRLLFADGFWERAPSPEAVEIFGADVLGLPDLLELIRGAGWRVLHFSTTDQREWDDFENTWRAGREEWLLAHPDDPRAADVRDELDARLREYASVYRGLLGLGYFVLGR</sequence>
<dbReference type="InterPro" id="IPR041698">
    <property type="entry name" value="Methyltransf_25"/>
</dbReference>
<comment type="caution">
    <text evidence="4">The sequence shown here is derived from an EMBL/GenBank/DDBJ whole genome shotgun (WGS) entry which is preliminary data.</text>
</comment>
<evidence type="ECO:0000259" key="3">
    <source>
        <dbReference type="Pfam" id="PF13649"/>
    </source>
</evidence>
<dbReference type="PANTHER" id="PTHR43861">
    <property type="entry name" value="TRANS-ACONITATE 2-METHYLTRANSFERASE-RELATED"/>
    <property type="match status" value="1"/>
</dbReference>
<gene>
    <name evidence="4" type="ORF">V1634_16545</name>
</gene>
<dbReference type="CDD" id="cd02440">
    <property type="entry name" value="AdoMet_MTases"/>
    <property type="match status" value="1"/>
</dbReference>
<keyword evidence="5" id="KW-1185">Reference proteome</keyword>
<evidence type="ECO:0000256" key="1">
    <source>
        <dbReference type="ARBA" id="ARBA00022603"/>
    </source>
</evidence>
<protein>
    <submittedName>
        <fullName evidence="4">Methyltransferase domain-containing protein</fullName>
    </submittedName>
</protein>
<evidence type="ECO:0000313" key="5">
    <source>
        <dbReference type="Proteomes" id="UP001339911"/>
    </source>
</evidence>
<dbReference type="RefSeq" id="WP_331208718.1">
    <property type="nucleotide sequence ID" value="NZ_JAZGQL010000010.1"/>
</dbReference>
<name>A0ABU7SER1_9ACTN</name>
<feature type="domain" description="Methyltransferase" evidence="3">
    <location>
        <begin position="63"/>
        <end position="155"/>
    </location>
</feature>
<keyword evidence="1 4" id="KW-0489">Methyltransferase</keyword>
<dbReference type="Gene3D" id="3.40.50.150">
    <property type="entry name" value="Vaccinia Virus protein VP39"/>
    <property type="match status" value="1"/>
</dbReference>
<proteinExistence type="predicted"/>
<dbReference type="GO" id="GO:0008168">
    <property type="term" value="F:methyltransferase activity"/>
    <property type="evidence" value="ECO:0007669"/>
    <property type="project" value="UniProtKB-KW"/>
</dbReference>
<dbReference type="PANTHER" id="PTHR43861:SF1">
    <property type="entry name" value="TRANS-ACONITATE 2-METHYLTRANSFERASE"/>
    <property type="match status" value="1"/>
</dbReference>
<dbReference type="Pfam" id="PF13649">
    <property type="entry name" value="Methyltransf_25"/>
    <property type="match status" value="1"/>
</dbReference>
<dbReference type="Proteomes" id="UP001339911">
    <property type="component" value="Unassembled WGS sequence"/>
</dbReference>
<evidence type="ECO:0000256" key="2">
    <source>
        <dbReference type="ARBA" id="ARBA00022679"/>
    </source>
</evidence>
<keyword evidence="2" id="KW-0808">Transferase</keyword>
<dbReference type="GO" id="GO:0032259">
    <property type="term" value="P:methylation"/>
    <property type="evidence" value="ECO:0007669"/>
    <property type="project" value="UniProtKB-KW"/>
</dbReference>